<dbReference type="EMBL" id="LR743603">
    <property type="protein sequence ID" value="CAA2633469.1"/>
    <property type="molecule type" value="Genomic_DNA"/>
</dbReference>
<evidence type="ECO:0000313" key="1">
    <source>
        <dbReference type="EMBL" id="CAA2633469.1"/>
    </source>
</evidence>
<gene>
    <name evidence="1" type="ORF">SI7747_16018989</name>
</gene>
<sequence>MRWCTRAPIGSSRSSPCSWLLPNLASNHLRA</sequence>
<dbReference type="AlphaFoldDB" id="A0A7I8JQZ2"/>
<dbReference type="Proteomes" id="UP001189122">
    <property type="component" value="Unassembled WGS sequence"/>
</dbReference>
<organism evidence="1">
    <name type="scientific">Spirodela intermedia</name>
    <name type="common">Intermediate duckweed</name>
    <dbReference type="NCBI Taxonomy" id="51605"/>
    <lineage>
        <taxon>Eukaryota</taxon>
        <taxon>Viridiplantae</taxon>
        <taxon>Streptophyta</taxon>
        <taxon>Embryophyta</taxon>
        <taxon>Tracheophyta</taxon>
        <taxon>Spermatophyta</taxon>
        <taxon>Magnoliopsida</taxon>
        <taxon>Liliopsida</taxon>
        <taxon>Araceae</taxon>
        <taxon>Lemnoideae</taxon>
        <taxon>Spirodela</taxon>
    </lineage>
</organism>
<accession>A0A7I8JQZ2</accession>
<dbReference type="EMBL" id="CACRZD030000016">
    <property type="protein sequence ID" value="CAA6672578.1"/>
    <property type="molecule type" value="Genomic_DNA"/>
</dbReference>
<reference evidence="1 2" key="1">
    <citation type="submission" date="2019-12" db="EMBL/GenBank/DDBJ databases">
        <authorList>
            <person name="Scholz U."/>
            <person name="Mascher M."/>
            <person name="Fiebig A."/>
        </authorList>
    </citation>
    <scope>NUCLEOTIDE SEQUENCE</scope>
</reference>
<proteinExistence type="predicted"/>
<evidence type="ECO:0000313" key="2">
    <source>
        <dbReference type="Proteomes" id="UP001189122"/>
    </source>
</evidence>
<keyword evidence="2" id="KW-1185">Reference proteome</keyword>
<name>A0A7I8JQZ2_SPIIN</name>
<protein>
    <submittedName>
        <fullName evidence="1">Uncharacterized protein</fullName>
    </submittedName>
</protein>